<accession>A0A7S4ERE1</accession>
<sequence>MLSLTKLTSEPNLYRTKSKGSNKPFVPIKTSSSAGLAASYKLSSRVRNILSEELQLSSSYGSDASLQPMNPRRRFQRRGSKSASMLKALSTGHLMTELLKNDSEQEDRAGTTQVLIQSMEKLSTESTTNYESSLGESTNTLSSHMEEGT</sequence>
<proteinExistence type="predicted"/>
<dbReference type="EMBL" id="HBIX01034544">
    <property type="protein sequence ID" value="CAE0729791.1"/>
    <property type="molecule type" value="Transcribed_RNA"/>
</dbReference>
<name>A0A7S4ERE1_9STRA</name>
<protein>
    <submittedName>
        <fullName evidence="2">Uncharacterized protein</fullName>
    </submittedName>
</protein>
<organism evidence="2">
    <name type="scientific">Pseudo-nitzschia australis</name>
    <dbReference type="NCBI Taxonomy" id="44445"/>
    <lineage>
        <taxon>Eukaryota</taxon>
        <taxon>Sar</taxon>
        <taxon>Stramenopiles</taxon>
        <taxon>Ochrophyta</taxon>
        <taxon>Bacillariophyta</taxon>
        <taxon>Bacillariophyceae</taxon>
        <taxon>Bacillariophycidae</taxon>
        <taxon>Bacillariales</taxon>
        <taxon>Bacillariaceae</taxon>
        <taxon>Pseudo-nitzschia</taxon>
    </lineage>
</organism>
<feature type="compositionally biased region" description="Polar residues" evidence="1">
    <location>
        <begin position="57"/>
        <end position="68"/>
    </location>
</feature>
<evidence type="ECO:0000313" key="2">
    <source>
        <dbReference type="EMBL" id="CAE0729791.1"/>
    </source>
</evidence>
<dbReference type="AlphaFoldDB" id="A0A7S4ERE1"/>
<evidence type="ECO:0000256" key="1">
    <source>
        <dbReference type="SAM" id="MobiDB-lite"/>
    </source>
</evidence>
<feature type="compositionally biased region" description="Basic residues" evidence="1">
    <location>
        <begin position="71"/>
        <end position="80"/>
    </location>
</feature>
<gene>
    <name evidence="2" type="ORF">PAUS00366_LOCUS22576</name>
</gene>
<feature type="region of interest" description="Disordered" evidence="1">
    <location>
        <begin position="57"/>
        <end position="84"/>
    </location>
</feature>
<feature type="region of interest" description="Disordered" evidence="1">
    <location>
        <begin position="122"/>
        <end position="149"/>
    </location>
</feature>
<feature type="compositionally biased region" description="Polar residues" evidence="1">
    <location>
        <begin position="122"/>
        <end position="143"/>
    </location>
</feature>
<reference evidence="2" key="1">
    <citation type="submission" date="2021-01" db="EMBL/GenBank/DDBJ databases">
        <authorList>
            <person name="Corre E."/>
            <person name="Pelletier E."/>
            <person name="Niang G."/>
            <person name="Scheremetjew M."/>
            <person name="Finn R."/>
            <person name="Kale V."/>
            <person name="Holt S."/>
            <person name="Cochrane G."/>
            <person name="Meng A."/>
            <person name="Brown T."/>
            <person name="Cohen L."/>
        </authorList>
    </citation>
    <scope>NUCLEOTIDE SEQUENCE</scope>
    <source>
        <strain evidence="2">10249 10 AB</strain>
    </source>
</reference>